<name>A0ABD2MYD4_9CUCU</name>
<dbReference type="EMBL" id="JABFTP020000042">
    <property type="protein sequence ID" value="KAL3271498.1"/>
    <property type="molecule type" value="Genomic_DNA"/>
</dbReference>
<protein>
    <submittedName>
        <fullName evidence="1">Uncharacterized protein</fullName>
    </submittedName>
</protein>
<reference evidence="1 2" key="1">
    <citation type="journal article" date="2021" name="BMC Biol.">
        <title>Horizontally acquired antibacterial genes associated with adaptive radiation of ladybird beetles.</title>
        <authorList>
            <person name="Li H.S."/>
            <person name="Tang X.F."/>
            <person name="Huang Y.H."/>
            <person name="Xu Z.Y."/>
            <person name="Chen M.L."/>
            <person name="Du X.Y."/>
            <person name="Qiu B.Y."/>
            <person name="Chen P.T."/>
            <person name="Zhang W."/>
            <person name="Slipinski A."/>
            <person name="Escalona H.E."/>
            <person name="Waterhouse R.M."/>
            <person name="Zwick A."/>
            <person name="Pang H."/>
        </authorList>
    </citation>
    <scope>NUCLEOTIDE SEQUENCE [LARGE SCALE GENOMIC DNA]</scope>
    <source>
        <strain evidence="1">SYSU2018</strain>
    </source>
</reference>
<sequence>MRVNTGNRSFMEGDPPNSTENYTINDVMKKLFAIEGRFQKMDRQKYNDQLFVNNKLTKEINQIKCKLENEINKNAQSLLSKNIILKGITKENTEDLKKIVSTLADKLDVPLDGASIVSCYRLGKANAGQKTPIKVVLNKEEIKTKLIKSQKNKKA</sequence>
<proteinExistence type="predicted"/>
<keyword evidence="2" id="KW-1185">Reference proteome</keyword>
<organism evidence="1 2">
    <name type="scientific">Cryptolaemus montrouzieri</name>
    <dbReference type="NCBI Taxonomy" id="559131"/>
    <lineage>
        <taxon>Eukaryota</taxon>
        <taxon>Metazoa</taxon>
        <taxon>Ecdysozoa</taxon>
        <taxon>Arthropoda</taxon>
        <taxon>Hexapoda</taxon>
        <taxon>Insecta</taxon>
        <taxon>Pterygota</taxon>
        <taxon>Neoptera</taxon>
        <taxon>Endopterygota</taxon>
        <taxon>Coleoptera</taxon>
        <taxon>Polyphaga</taxon>
        <taxon>Cucujiformia</taxon>
        <taxon>Coccinelloidea</taxon>
        <taxon>Coccinellidae</taxon>
        <taxon>Scymninae</taxon>
        <taxon>Scymnini</taxon>
        <taxon>Cryptolaemus</taxon>
    </lineage>
</organism>
<gene>
    <name evidence="1" type="ORF">HHI36_021980</name>
</gene>
<dbReference type="AlphaFoldDB" id="A0ABD2MYD4"/>
<evidence type="ECO:0000313" key="2">
    <source>
        <dbReference type="Proteomes" id="UP001516400"/>
    </source>
</evidence>
<comment type="caution">
    <text evidence="1">The sequence shown here is derived from an EMBL/GenBank/DDBJ whole genome shotgun (WGS) entry which is preliminary data.</text>
</comment>
<accession>A0ABD2MYD4</accession>
<dbReference type="Proteomes" id="UP001516400">
    <property type="component" value="Unassembled WGS sequence"/>
</dbReference>
<evidence type="ECO:0000313" key="1">
    <source>
        <dbReference type="EMBL" id="KAL3271498.1"/>
    </source>
</evidence>